<keyword evidence="2" id="KW-1185">Reference proteome</keyword>
<dbReference type="AlphaFoldDB" id="A0A5A7PK96"/>
<comment type="caution">
    <text evidence="1">The sequence shown here is derived from an EMBL/GenBank/DDBJ whole genome shotgun (WGS) entry which is preliminary data.</text>
</comment>
<proteinExistence type="predicted"/>
<name>A0A5A7PK96_STRAF</name>
<dbReference type="GO" id="GO:0016874">
    <property type="term" value="F:ligase activity"/>
    <property type="evidence" value="ECO:0007669"/>
    <property type="project" value="UniProtKB-KW"/>
</dbReference>
<keyword evidence="1" id="KW-0436">Ligase</keyword>
<protein>
    <submittedName>
        <fullName evidence="1">Leucine--tRNA ligase</fullName>
    </submittedName>
</protein>
<accession>A0A5A7PK96</accession>
<sequence>MGSSTGPVVDLLPLVFGFRQHHENPTEQQHFGGPTFLTRVIRLPCHITTYHILIGFLKRSTSLRSRHKHTIASLPSRFQHRAIHRTPHSSARVTQPNNATFVTRGAVCAGPQD</sequence>
<evidence type="ECO:0000313" key="1">
    <source>
        <dbReference type="EMBL" id="GER33058.1"/>
    </source>
</evidence>
<dbReference type="EMBL" id="BKCP01004661">
    <property type="protein sequence ID" value="GER33058.1"/>
    <property type="molecule type" value="Genomic_DNA"/>
</dbReference>
<reference evidence="2" key="1">
    <citation type="journal article" date="2019" name="Curr. Biol.">
        <title>Genome Sequence of Striga asiatica Provides Insight into the Evolution of Plant Parasitism.</title>
        <authorList>
            <person name="Yoshida S."/>
            <person name="Kim S."/>
            <person name="Wafula E.K."/>
            <person name="Tanskanen J."/>
            <person name="Kim Y.M."/>
            <person name="Honaas L."/>
            <person name="Yang Z."/>
            <person name="Spallek T."/>
            <person name="Conn C.E."/>
            <person name="Ichihashi Y."/>
            <person name="Cheong K."/>
            <person name="Cui S."/>
            <person name="Der J.P."/>
            <person name="Gundlach H."/>
            <person name="Jiao Y."/>
            <person name="Hori C."/>
            <person name="Ishida J.K."/>
            <person name="Kasahara H."/>
            <person name="Kiba T."/>
            <person name="Kim M.S."/>
            <person name="Koo N."/>
            <person name="Laohavisit A."/>
            <person name="Lee Y.H."/>
            <person name="Lumba S."/>
            <person name="McCourt P."/>
            <person name="Mortimer J.C."/>
            <person name="Mutuku J.M."/>
            <person name="Nomura T."/>
            <person name="Sasaki-Sekimoto Y."/>
            <person name="Seto Y."/>
            <person name="Wang Y."/>
            <person name="Wakatake T."/>
            <person name="Sakakibara H."/>
            <person name="Demura T."/>
            <person name="Yamaguchi S."/>
            <person name="Yoneyama K."/>
            <person name="Manabe R.I."/>
            <person name="Nelson D.C."/>
            <person name="Schulman A.H."/>
            <person name="Timko M.P."/>
            <person name="dePamphilis C.W."/>
            <person name="Choi D."/>
            <person name="Shirasu K."/>
        </authorList>
    </citation>
    <scope>NUCLEOTIDE SEQUENCE [LARGE SCALE GENOMIC DNA]</scope>
    <source>
        <strain evidence="2">cv. UVA1</strain>
    </source>
</reference>
<evidence type="ECO:0000313" key="2">
    <source>
        <dbReference type="Proteomes" id="UP000325081"/>
    </source>
</evidence>
<gene>
    <name evidence="1" type="ORF">STAS_09164</name>
</gene>
<dbReference type="Proteomes" id="UP000325081">
    <property type="component" value="Unassembled WGS sequence"/>
</dbReference>
<organism evidence="1 2">
    <name type="scientific">Striga asiatica</name>
    <name type="common">Asiatic witchweed</name>
    <name type="synonym">Buchnera asiatica</name>
    <dbReference type="NCBI Taxonomy" id="4170"/>
    <lineage>
        <taxon>Eukaryota</taxon>
        <taxon>Viridiplantae</taxon>
        <taxon>Streptophyta</taxon>
        <taxon>Embryophyta</taxon>
        <taxon>Tracheophyta</taxon>
        <taxon>Spermatophyta</taxon>
        <taxon>Magnoliopsida</taxon>
        <taxon>eudicotyledons</taxon>
        <taxon>Gunneridae</taxon>
        <taxon>Pentapetalae</taxon>
        <taxon>asterids</taxon>
        <taxon>lamiids</taxon>
        <taxon>Lamiales</taxon>
        <taxon>Orobanchaceae</taxon>
        <taxon>Buchnereae</taxon>
        <taxon>Striga</taxon>
    </lineage>
</organism>